<evidence type="ECO:0000256" key="2">
    <source>
        <dbReference type="SAM" id="SignalP"/>
    </source>
</evidence>
<evidence type="ECO:0008006" key="5">
    <source>
        <dbReference type="Google" id="ProtNLM"/>
    </source>
</evidence>
<keyword evidence="4" id="KW-1185">Reference proteome</keyword>
<accession>A0AAQ3L6K3</accession>
<feature type="signal peptide" evidence="2">
    <location>
        <begin position="1"/>
        <end position="26"/>
    </location>
</feature>
<protein>
    <recommendedName>
        <fullName evidence="5">PEP-CTERM protein-sorting domain-containing protein</fullName>
    </recommendedName>
</protein>
<keyword evidence="1" id="KW-0472">Membrane</keyword>
<organism evidence="3 4">
    <name type="scientific">Rubellicoccus peritrichatus</name>
    <dbReference type="NCBI Taxonomy" id="3080537"/>
    <lineage>
        <taxon>Bacteria</taxon>
        <taxon>Pseudomonadati</taxon>
        <taxon>Verrucomicrobiota</taxon>
        <taxon>Opitutia</taxon>
        <taxon>Puniceicoccales</taxon>
        <taxon>Cerasicoccaceae</taxon>
        <taxon>Rubellicoccus</taxon>
    </lineage>
</organism>
<dbReference type="RefSeq" id="WP_317832430.1">
    <property type="nucleotide sequence ID" value="NZ_CP136920.1"/>
</dbReference>
<keyword evidence="1" id="KW-0812">Transmembrane</keyword>
<feature type="transmembrane region" description="Helical" evidence="1">
    <location>
        <begin position="377"/>
        <end position="394"/>
    </location>
</feature>
<name>A0AAQ3L6K3_9BACT</name>
<sequence length="401" mass="40725">MKLLSNVKKLAAFSAATTLPIFSLTAANWAQDATGTFNWEDAVNWSTNPSPAPGDTGAATGEIANILSGSLQNRNLVVDINSNLPVATGNVRIDASQGATASNVLNINNGGTLNANNTTTTLLTLNEGGTNNPGASATINVFTGGTLNASQIRLARDEGTSSVNVNGGAVNWTGGGGGAPFAMRTDSANATAELNISNGGTFTSDNNGAQFLMGSATSLVTVSGSSTFQMLGNSGVGGRAILNMNTPNAVATDTKISLDGSSATFVVEDINLFSQTVSGSMATLELTADSAGVSTVDIINSGNINLSSDGTTNSILDLDLTNYNLANGTSLVIADYTNGNYNGGTFDTINVTGANFDSIDYLTGSLITVNVTAVPEPAAYALLFGVTGLVFGVIQRRKSSK</sequence>
<dbReference type="KEGG" id="puo:RZN69_16725"/>
<reference evidence="3 4" key="1">
    <citation type="submission" date="2023-10" db="EMBL/GenBank/DDBJ databases">
        <title>Rubellicoccus peritrichatus gen. nov., sp. nov., isolated from an algae of coral reef tank.</title>
        <authorList>
            <person name="Luo J."/>
        </authorList>
    </citation>
    <scope>NUCLEOTIDE SEQUENCE [LARGE SCALE GENOMIC DNA]</scope>
    <source>
        <strain evidence="3 4">CR14</strain>
    </source>
</reference>
<gene>
    <name evidence="3" type="ORF">RZN69_16725</name>
</gene>
<feature type="chain" id="PRO_5043015256" description="PEP-CTERM protein-sorting domain-containing protein" evidence="2">
    <location>
        <begin position="27"/>
        <end position="401"/>
    </location>
</feature>
<dbReference type="EMBL" id="CP136920">
    <property type="protein sequence ID" value="WOO40265.1"/>
    <property type="molecule type" value="Genomic_DNA"/>
</dbReference>
<evidence type="ECO:0000313" key="4">
    <source>
        <dbReference type="Proteomes" id="UP001304300"/>
    </source>
</evidence>
<keyword evidence="2" id="KW-0732">Signal</keyword>
<proteinExistence type="predicted"/>
<keyword evidence="1" id="KW-1133">Transmembrane helix</keyword>
<dbReference type="AlphaFoldDB" id="A0AAQ3L6K3"/>
<evidence type="ECO:0000313" key="3">
    <source>
        <dbReference type="EMBL" id="WOO40265.1"/>
    </source>
</evidence>
<dbReference type="Proteomes" id="UP001304300">
    <property type="component" value="Chromosome"/>
</dbReference>
<evidence type="ECO:0000256" key="1">
    <source>
        <dbReference type="SAM" id="Phobius"/>
    </source>
</evidence>